<evidence type="ECO:0000256" key="1">
    <source>
        <dbReference type="ARBA" id="ARBA00023002"/>
    </source>
</evidence>
<dbReference type="InterPro" id="IPR016163">
    <property type="entry name" value="Ald_DH_C"/>
</dbReference>
<organism evidence="5 6">
    <name type="scientific">Arsenicicoccus piscis</name>
    <dbReference type="NCBI Taxonomy" id="673954"/>
    <lineage>
        <taxon>Bacteria</taxon>
        <taxon>Bacillati</taxon>
        <taxon>Actinomycetota</taxon>
        <taxon>Actinomycetes</taxon>
        <taxon>Micrococcales</taxon>
        <taxon>Intrasporangiaceae</taxon>
        <taxon>Arsenicicoccus</taxon>
    </lineage>
</organism>
<proteinExistence type="inferred from homology"/>
<reference evidence="6" key="1">
    <citation type="journal article" date="2019" name="Int. J. Syst. Evol. Microbiol.">
        <title>The Global Catalogue of Microorganisms (GCM) 10K type strain sequencing project: providing services to taxonomists for standard genome sequencing and annotation.</title>
        <authorList>
            <consortium name="The Broad Institute Genomics Platform"/>
            <consortium name="The Broad Institute Genome Sequencing Center for Infectious Disease"/>
            <person name="Wu L."/>
            <person name="Ma J."/>
        </authorList>
    </citation>
    <scope>NUCLEOTIDE SEQUENCE [LARGE SCALE GENOMIC DNA]</scope>
    <source>
        <strain evidence="6">NBRC 105830</strain>
    </source>
</reference>
<dbReference type="RefSeq" id="WP_284284629.1">
    <property type="nucleotide sequence ID" value="NZ_BSUJ01000001.1"/>
</dbReference>
<dbReference type="SUPFAM" id="SSF53720">
    <property type="entry name" value="ALDH-like"/>
    <property type="match status" value="1"/>
</dbReference>
<sequence length="533" mass="56710">MTVTDAQQTQTGPTVLLPRVRTLLTGLPSWEAAVVASPQAERFELTTPLTGETLATVPQSTPADVAAAFAAARPAQRRWARTPLHERSAIALRFHDLVLDHQEELLDLIQLESGKTRANAFEEVADTALVSRHYARRLREYLVGYTRHGAFPVLTVSRTSRLPKGVVGVVAPWNYPLSMSLTDAIPALLAGNAVVLRPDNRSALTALRAVALLREAGLPDGVLRVVLGDGPTVGQAVVETADYVCFTGSTATGRHVAETCGRRLVGCSLELGGKNALYVAADADLDRAARGAVVASFASAGQLCVSMERLVLDETIADAFLERFLAQVAAMRLSTELAYGADMGSLASAAQLDTVERHVADALAHGARLLAGGHRRPEIGPLVHEPTVLEGLAEPMLAYREETFGPVVGVYRVRGDAGALAVMNDSDYGLNASIWSRDVRRARHLAARVKAGTVNINDGYAASWSVTGAPMGGMGQSGLGRRHGAEGLRKYTEEQNVTVQRGLTLAGPEGVDQERWTGFLAGALKAAKWGGLR</sequence>
<dbReference type="EMBL" id="BSUJ01000001">
    <property type="protein sequence ID" value="GMA20495.1"/>
    <property type="molecule type" value="Genomic_DNA"/>
</dbReference>
<feature type="active site" evidence="2">
    <location>
        <position position="270"/>
    </location>
</feature>
<keyword evidence="1 3" id="KW-0560">Oxidoreductase</keyword>
<evidence type="ECO:0000256" key="3">
    <source>
        <dbReference type="RuleBase" id="RU003345"/>
    </source>
</evidence>
<dbReference type="NCBIfam" id="NF006916">
    <property type="entry name" value="PRK09407.1"/>
    <property type="match status" value="1"/>
</dbReference>
<dbReference type="PROSITE" id="PS00687">
    <property type="entry name" value="ALDEHYDE_DEHYDR_GLU"/>
    <property type="match status" value="1"/>
</dbReference>
<gene>
    <name evidence="5" type="primary">gabD2</name>
    <name evidence="5" type="ORF">GCM10025862_25160</name>
</gene>
<dbReference type="Gene3D" id="3.40.309.10">
    <property type="entry name" value="Aldehyde Dehydrogenase, Chain A, domain 2"/>
    <property type="match status" value="1"/>
</dbReference>
<evidence type="ECO:0000313" key="5">
    <source>
        <dbReference type="EMBL" id="GMA20495.1"/>
    </source>
</evidence>
<dbReference type="InterPro" id="IPR016162">
    <property type="entry name" value="Ald_DH_N"/>
</dbReference>
<accession>A0ABQ6HQL7</accession>
<evidence type="ECO:0000259" key="4">
    <source>
        <dbReference type="Pfam" id="PF00171"/>
    </source>
</evidence>
<name>A0ABQ6HQL7_9MICO</name>
<protein>
    <submittedName>
        <fullName evidence="5">Succinic semialdehyde dehydrogenase</fullName>
    </submittedName>
</protein>
<dbReference type="InterPro" id="IPR016161">
    <property type="entry name" value="Ald_DH/histidinol_DH"/>
</dbReference>
<evidence type="ECO:0000256" key="2">
    <source>
        <dbReference type="PROSITE-ProRule" id="PRU10007"/>
    </source>
</evidence>
<dbReference type="Pfam" id="PF00171">
    <property type="entry name" value="Aldedh"/>
    <property type="match status" value="1"/>
</dbReference>
<dbReference type="InterPro" id="IPR029510">
    <property type="entry name" value="Ald_DH_CS_GLU"/>
</dbReference>
<comment type="caution">
    <text evidence="5">The sequence shown here is derived from an EMBL/GenBank/DDBJ whole genome shotgun (WGS) entry which is preliminary data.</text>
</comment>
<dbReference type="Gene3D" id="3.40.605.10">
    <property type="entry name" value="Aldehyde Dehydrogenase, Chain A, domain 1"/>
    <property type="match status" value="1"/>
</dbReference>
<dbReference type="PANTHER" id="PTHR11699">
    <property type="entry name" value="ALDEHYDE DEHYDROGENASE-RELATED"/>
    <property type="match status" value="1"/>
</dbReference>
<keyword evidence="6" id="KW-1185">Reference proteome</keyword>
<evidence type="ECO:0000313" key="6">
    <source>
        <dbReference type="Proteomes" id="UP001157109"/>
    </source>
</evidence>
<comment type="similarity">
    <text evidence="3">Belongs to the aldehyde dehydrogenase family.</text>
</comment>
<feature type="domain" description="Aldehyde dehydrogenase" evidence="4">
    <location>
        <begin position="39"/>
        <end position="497"/>
    </location>
</feature>
<dbReference type="Proteomes" id="UP001157109">
    <property type="component" value="Unassembled WGS sequence"/>
</dbReference>
<dbReference type="InterPro" id="IPR015590">
    <property type="entry name" value="Aldehyde_DH_dom"/>
</dbReference>